<dbReference type="Pfam" id="PF13786">
    <property type="entry name" value="DUF4179"/>
    <property type="match status" value="1"/>
</dbReference>
<gene>
    <name evidence="4" type="ORF">P4H66_22765</name>
</gene>
<keyword evidence="5" id="KW-1185">Reference proteome</keyword>
<evidence type="ECO:0000313" key="4">
    <source>
        <dbReference type="EMBL" id="MEC0242639.1"/>
    </source>
</evidence>
<accession>A0ABU6GTE9</accession>
<feature type="compositionally biased region" description="Low complexity" evidence="1">
    <location>
        <begin position="414"/>
        <end position="423"/>
    </location>
</feature>
<dbReference type="RefSeq" id="WP_326090407.1">
    <property type="nucleotide sequence ID" value="NZ_JARLKZ010000016.1"/>
</dbReference>
<protein>
    <submittedName>
        <fullName evidence="4">DUF4179 domain-containing protein</fullName>
    </submittedName>
</protein>
<dbReference type="EMBL" id="JARLKZ010000016">
    <property type="protein sequence ID" value="MEC0242639.1"/>
    <property type="molecule type" value="Genomic_DNA"/>
</dbReference>
<proteinExistence type="predicted"/>
<keyword evidence="2" id="KW-1133">Transmembrane helix</keyword>
<sequence length="471" mass="52445">MLEKEERVLMQDANEVKTNAQTIREMKLSTAVRGGVAQGRKREMRRIYTYGVSAVAAAAAAIVIIFSSIGSPAAVDEKVMQTASANSVTDFELFRPIGQRDEGFAAAMEQGLMKPIKQGVEKNGYRVDVAGAVSDGRKSFIMFSVQNHTEHIASPVVDSLYFGDVEAPSFRAEAKHARGRSDISPGETAYYVYTTNLLPSVDYSKDAKMSVAIWDTVTQKYQKGLNISFELDTKTLKDQKRVYHPTQSLTVDGQQINVSQVQFTPLNTYVDLEYDKANDKQIFKVISPVVIGKSGSNIEKLYYPEEVLKDNTKSTLVFKSSKLDQLDTTSLKIFGIGAVKKDQLKVVVDLKKRQILDAPDNLLQILPPDQEADAEEIYFYRKLEQAQVGDSFGMWLGDFTDAKGEKHKRVSPKSTSHGGTTSSTKEDTVEDETAYNFGKGALDYPQPLTIEVKQYWIPVMDTQTVELHSKH</sequence>
<name>A0ABU6GTE9_9BACL</name>
<keyword evidence="2" id="KW-0812">Transmembrane</keyword>
<comment type="caution">
    <text evidence="4">The sequence shown here is derived from an EMBL/GenBank/DDBJ whole genome shotgun (WGS) entry which is preliminary data.</text>
</comment>
<reference evidence="4 5" key="1">
    <citation type="submission" date="2023-03" db="EMBL/GenBank/DDBJ databases">
        <title>Bacillus Genome Sequencing.</title>
        <authorList>
            <person name="Dunlap C."/>
        </authorList>
    </citation>
    <scope>NUCLEOTIDE SEQUENCE [LARGE SCALE GENOMIC DNA]</scope>
    <source>
        <strain evidence="4 5">BD-525</strain>
    </source>
</reference>
<feature type="region of interest" description="Disordered" evidence="1">
    <location>
        <begin position="406"/>
        <end position="429"/>
    </location>
</feature>
<dbReference type="Proteomes" id="UP001344632">
    <property type="component" value="Unassembled WGS sequence"/>
</dbReference>
<evidence type="ECO:0000256" key="1">
    <source>
        <dbReference type="SAM" id="MobiDB-lite"/>
    </source>
</evidence>
<keyword evidence="2" id="KW-0472">Membrane</keyword>
<feature type="domain" description="DUF4179" evidence="3">
    <location>
        <begin position="55"/>
        <end position="146"/>
    </location>
</feature>
<evidence type="ECO:0000256" key="2">
    <source>
        <dbReference type="SAM" id="Phobius"/>
    </source>
</evidence>
<feature type="transmembrane region" description="Helical" evidence="2">
    <location>
        <begin position="47"/>
        <end position="69"/>
    </location>
</feature>
<evidence type="ECO:0000313" key="5">
    <source>
        <dbReference type="Proteomes" id="UP001344632"/>
    </source>
</evidence>
<organism evidence="4 5">
    <name type="scientific">Paenibacillus dokdonensis</name>
    <dbReference type="NCBI Taxonomy" id="2567944"/>
    <lineage>
        <taxon>Bacteria</taxon>
        <taxon>Bacillati</taxon>
        <taxon>Bacillota</taxon>
        <taxon>Bacilli</taxon>
        <taxon>Bacillales</taxon>
        <taxon>Paenibacillaceae</taxon>
        <taxon>Paenibacillus</taxon>
    </lineage>
</organism>
<evidence type="ECO:0000259" key="3">
    <source>
        <dbReference type="Pfam" id="PF13786"/>
    </source>
</evidence>
<dbReference type="InterPro" id="IPR025436">
    <property type="entry name" value="DUF4179"/>
</dbReference>